<evidence type="ECO:0000313" key="15">
    <source>
        <dbReference type="Proteomes" id="UP000708208"/>
    </source>
</evidence>
<dbReference type="PIRSF" id="PIRSF005719">
    <property type="entry name" value="SMC"/>
    <property type="match status" value="1"/>
</dbReference>
<feature type="coiled-coil region" evidence="11">
    <location>
        <begin position="422"/>
        <end position="477"/>
    </location>
</feature>
<comment type="subcellular location">
    <subcellularLocation>
        <location evidence="2">Chromosome</location>
    </subcellularLocation>
    <subcellularLocation>
        <location evidence="1 10">Nucleus</location>
    </subcellularLocation>
</comment>
<dbReference type="EMBL" id="CAJVCH010091277">
    <property type="protein sequence ID" value="CAG7722646.1"/>
    <property type="molecule type" value="Genomic_DNA"/>
</dbReference>
<keyword evidence="7 11" id="KW-0175">Coiled coil</keyword>
<dbReference type="InterPro" id="IPR028468">
    <property type="entry name" value="Smc1_ABC"/>
</dbReference>
<dbReference type="GO" id="GO:0051301">
    <property type="term" value="P:cell division"/>
    <property type="evidence" value="ECO:0007669"/>
    <property type="project" value="UniProtKB-KW"/>
</dbReference>
<keyword evidence="5" id="KW-0132">Cell division</keyword>
<feature type="coiled-coil region" evidence="11">
    <location>
        <begin position="676"/>
        <end position="758"/>
    </location>
</feature>
<evidence type="ECO:0000256" key="6">
    <source>
        <dbReference type="ARBA" id="ARBA00022776"/>
    </source>
</evidence>
<dbReference type="Pfam" id="PF06470">
    <property type="entry name" value="SMC_hinge"/>
    <property type="match status" value="1"/>
</dbReference>
<dbReference type="AlphaFoldDB" id="A0A8J2JR64"/>
<dbReference type="PANTHER" id="PTHR18937">
    <property type="entry name" value="STRUCTURAL MAINTENANCE OF CHROMOSOMES SMC FAMILY MEMBER"/>
    <property type="match status" value="1"/>
</dbReference>
<feature type="region of interest" description="Disordered" evidence="12">
    <location>
        <begin position="267"/>
        <end position="293"/>
    </location>
</feature>
<feature type="domain" description="SMC hinge" evidence="13">
    <location>
        <begin position="513"/>
        <end position="632"/>
    </location>
</feature>
<sequence length="1228" mass="141407">MPGTLTHIEVENFKSYKGFVRIGPMLPFMAVIGPNGSGKSNFMDAISFVMGEKTSSLRVKRLSDLIHGASIGQPVARTASVTAIMKLDTGVDKKFTRIVQGSSSEYRIDGDLVGQQQYSNQLEKLGINVKAKNFLVFQGAVETIAMKNPKERTALFEEISGSGTLKEEYERTKAEMLKAEEDTQFTYLKKKGIAAERKEAKLEKEEAEKYQRLKDEYRDLEIQLHLFKLNCAEEEIERLDEEIKAKRADAEKLLVKKDKMDAELQKKKKELGNLNRDLASKESGQREKERELNARRPDFIKAKENVAHIKKKLENCKKSLDQANKAKDAHEKDVEELRNQLREIEANEKEYLQRTASESQSQGEDITLGDRQLREYWELKSKVQERSRTQLAKLSEINRTQKDDQEALDSFSRQKGDLDGRLKQITHEISEATKRVEKLSEHIRHNETYLDEQRRIRNELKTEVAASKEKIQTHQSKLDDVNMKLGDARVDKHEEARRKKKQEIVETFKNHFVGVYDRMINMCHPRHSKYKVAVTKVMGKYMEAIVVDTEKTARSCIQYLKEQMLEPETFLPLDNIEAKPIRERLRNIRDPPNVHLLYDILDFKPKEIQKAVLFCTNNALVCETQEDANRVAYDLEAGQRFDAVALDGTFFTRSGIMSGGTMDLLKKAQRWDDKHLTKLKQDKDRISEELREAMKKSRKESELNTVEQQIAGLETRHKYAKGDKETTMKQIQTLKIEQEKVRCELDEVNAKIKEIEAGIAKRDEIIQTVKTKLNTIEDECFKNFCKEINVANIRQYEERELRTQQEREQRRIEFQNQKEQIKSQIEFEQSREESVLGNVARWEKTVSETEEALQLKQSEERKAKEDVDNLLQKFESMKREISEFKGEIEKKDEEIGKARREVGAAAKEIQQSQKVVTQLEARQDQKKSDKHSLLKQCKINDIRIPFKRGNLDEVETDGPDASVEVDTNVSSQSIYAREERMRIDYSSLPDEYQGLGHDEIKRTNDQLNRKLQDLHNHLVKIQAPNMKATQKLESAKEKLLETNEEFDNVRKRAKHAKLAFEKVKNERHKKFMLCYDHVASSIDSIYKSLAQNQSAQAILGPENPEEPYLDGISYNCVAPGKRFQSMSNLSGGEKTVAALALLFAIHSYQPAPFFVLDEIDAALDNTNIGKVASYIRDKTGDLQIIVISLKEEFFSHSDALIGIAPDVSSGDCVISKVYSLDLSSYNIQ</sequence>
<dbReference type="FunFam" id="3.40.50.300:FF:000564">
    <property type="entry name" value="Structural maintenance of chromosomes 1A"/>
    <property type="match status" value="1"/>
</dbReference>
<dbReference type="GO" id="GO:0005634">
    <property type="term" value="C:nucleus"/>
    <property type="evidence" value="ECO:0007669"/>
    <property type="project" value="UniProtKB-SubCell"/>
</dbReference>
<comment type="similarity">
    <text evidence="3">Belongs to the SMC family. SMC1 subfamily.</text>
</comment>
<evidence type="ECO:0000256" key="12">
    <source>
        <dbReference type="SAM" id="MobiDB-lite"/>
    </source>
</evidence>
<keyword evidence="8 10" id="KW-0539">Nucleus</keyword>
<keyword evidence="9" id="KW-0131">Cell cycle</keyword>
<proteinExistence type="inferred from homology"/>
<dbReference type="GO" id="GO:0005524">
    <property type="term" value="F:ATP binding"/>
    <property type="evidence" value="ECO:0007669"/>
    <property type="project" value="InterPro"/>
</dbReference>
<organism evidence="14 15">
    <name type="scientific">Allacma fusca</name>
    <dbReference type="NCBI Taxonomy" id="39272"/>
    <lineage>
        <taxon>Eukaryota</taxon>
        <taxon>Metazoa</taxon>
        <taxon>Ecdysozoa</taxon>
        <taxon>Arthropoda</taxon>
        <taxon>Hexapoda</taxon>
        <taxon>Collembola</taxon>
        <taxon>Symphypleona</taxon>
        <taxon>Sminthuridae</taxon>
        <taxon>Allacma</taxon>
    </lineage>
</organism>
<dbReference type="InterPro" id="IPR003395">
    <property type="entry name" value="RecF/RecN/SMC_N"/>
</dbReference>
<dbReference type="Pfam" id="PF02463">
    <property type="entry name" value="SMC_N"/>
    <property type="match status" value="1"/>
</dbReference>
<evidence type="ECO:0000256" key="3">
    <source>
        <dbReference type="ARBA" id="ARBA00005597"/>
    </source>
</evidence>
<dbReference type="Proteomes" id="UP000708208">
    <property type="component" value="Unassembled WGS sequence"/>
</dbReference>
<feature type="compositionally biased region" description="Basic and acidic residues" evidence="12">
    <location>
        <begin position="278"/>
        <end position="293"/>
    </location>
</feature>
<dbReference type="OrthoDB" id="413649at2759"/>
<dbReference type="SMART" id="SM00968">
    <property type="entry name" value="SMC_hinge"/>
    <property type="match status" value="1"/>
</dbReference>
<keyword evidence="6" id="KW-0498">Mitosis</keyword>
<gene>
    <name evidence="14" type="ORF">AFUS01_LOCUS11773</name>
</gene>
<dbReference type="GO" id="GO:0016887">
    <property type="term" value="F:ATP hydrolysis activity"/>
    <property type="evidence" value="ECO:0007669"/>
    <property type="project" value="InterPro"/>
</dbReference>
<dbReference type="GO" id="GO:0008278">
    <property type="term" value="C:cohesin complex"/>
    <property type="evidence" value="ECO:0007669"/>
    <property type="project" value="InterPro"/>
</dbReference>
<evidence type="ECO:0000256" key="8">
    <source>
        <dbReference type="ARBA" id="ARBA00023242"/>
    </source>
</evidence>
<feature type="coiled-coil region" evidence="11">
    <location>
        <begin position="798"/>
        <end position="908"/>
    </location>
</feature>
<dbReference type="GO" id="GO:0007062">
    <property type="term" value="P:sister chromatid cohesion"/>
    <property type="evidence" value="ECO:0007669"/>
    <property type="project" value="InterPro"/>
</dbReference>
<accession>A0A8J2JR64</accession>
<evidence type="ECO:0000256" key="11">
    <source>
        <dbReference type="SAM" id="Coils"/>
    </source>
</evidence>
<dbReference type="InterPro" id="IPR010935">
    <property type="entry name" value="SMC_hinge"/>
</dbReference>
<protein>
    <recommendedName>
        <fullName evidence="10">Structural maintenance of chromosomes protein</fullName>
    </recommendedName>
</protein>
<name>A0A8J2JR64_9HEXA</name>
<evidence type="ECO:0000259" key="13">
    <source>
        <dbReference type="SMART" id="SM00968"/>
    </source>
</evidence>
<evidence type="ECO:0000256" key="10">
    <source>
        <dbReference type="PIRNR" id="PIRNR005719"/>
    </source>
</evidence>
<evidence type="ECO:0000256" key="5">
    <source>
        <dbReference type="ARBA" id="ARBA00022618"/>
    </source>
</evidence>
<feature type="coiled-coil region" evidence="11">
    <location>
        <begin position="997"/>
        <end position="1052"/>
    </location>
</feature>
<dbReference type="InterPro" id="IPR024704">
    <property type="entry name" value="SMC"/>
</dbReference>
<evidence type="ECO:0000256" key="9">
    <source>
        <dbReference type="ARBA" id="ARBA00023306"/>
    </source>
</evidence>
<evidence type="ECO:0000313" key="14">
    <source>
        <dbReference type="EMBL" id="CAG7722646.1"/>
    </source>
</evidence>
<evidence type="ECO:0000256" key="2">
    <source>
        <dbReference type="ARBA" id="ARBA00004286"/>
    </source>
</evidence>
<reference evidence="14" key="1">
    <citation type="submission" date="2021-06" db="EMBL/GenBank/DDBJ databases">
        <authorList>
            <person name="Hodson N. C."/>
            <person name="Mongue J. A."/>
            <person name="Jaron S. K."/>
        </authorList>
    </citation>
    <scope>NUCLEOTIDE SEQUENCE</scope>
</reference>
<keyword evidence="15" id="KW-1185">Reference proteome</keyword>
<evidence type="ECO:0000256" key="7">
    <source>
        <dbReference type="ARBA" id="ARBA00023054"/>
    </source>
</evidence>
<dbReference type="FunFam" id="1.20.1060.20:FF:000001">
    <property type="entry name" value="Structural maintenance of chromosomes 1A"/>
    <property type="match status" value="1"/>
</dbReference>
<dbReference type="GO" id="GO:0003677">
    <property type="term" value="F:DNA binding"/>
    <property type="evidence" value="ECO:0007669"/>
    <property type="project" value="TreeGrafter"/>
</dbReference>
<evidence type="ECO:0000256" key="4">
    <source>
        <dbReference type="ARBA" id="ARBA00022454"/>
    </source>
</evidence>
<comment type="caution">
    <text evidence="14">The sequence shown here is derived from an EMBL/GenBank/DDBJ whole genome shotgun (WGS) entry which is preliminary data.</text>
</comment>
<evidence type="ECO:0000256" key="1">
    <source>
        <dbReference type="ARBA" id="ARBA00004123"/>
    </source>
</evidence>
<dbReference type="PANTHER" id="PTHR18937:SF12">
    <property type="entry name" value="STRUCTURAL MAINTENANCE OF CHROMOSOMES PROTEIN"/>
    <property type="match status" value="1"/>
</dbReference>
<keyword evidence="4" id="KW-0158">Chromosome</keyword>
<dbReference type="CDD" id="cd03275">
    <property type="entry name" value="ABC_SMC1_euk"/>
    <property type="match status" value="1"/>
</dbReference>